<evidence type="ECO:0000313" key="2">
    <source>
        <dbReference type="Proteomes" id="UP000606172"/>
    </source>
</evidence>
<comment type="caution">
    <text evidence="1">The sequence shown here is derived from an EMBL/GenBank/DDBJ whole genome shotgun (WGS) entry which is preliminary data.</text>
</comment>
<dbReference type="PANTHER" id="PTHR39328">
    <property type="entry name" value="BLL2871 PROTEIN"/>
    <property type="match status" value="1"/>
</dbReference>
<evidence type="ECO:0000313" key="1">
    <source>
        <dbReference type="EMBL" id="GII90594.1"/>
    </source>
</evidence>
<dbReference type="PANTHER" id="PTHR39328:SF1">
    <property type="entry name" value="BLL2871 PROTEIN"/>
    <property type="match status" value="1"/>
</dbReference>
<dbReference type="RefSeq" id="WP_204021101.1">
    <property type="nucleotide sequence ID" value="NZ_BOOW01000006.1"/>
</dbReference>
<keyword evidence="2" id="KW-1185">Reference proteome</keyword>
<dbReference type="InterPro" id="IPR010430">
    <property type="entry name" value="DUF1028"/>
</dbReference>
<dbReference type="Pfam" id="PF06267">
    <property type="entry name" value="DUF1028"/>
    <property type="match status" value="1"/>
</dbReference>
<reference evidence="1" key="1">
    <citation type="submission" date="2021-01" db="EMBL/GenBank/DDBJ databases">
        <title>Whole genome shotgun sequence of Sinosporangium siamense NBRC 109515.</title>
        <authorList>
            <person name="Komaki H."/>
            <person name="Tamura T."/>
        </authorList>
    </citation>
    <scope>NUCLEOTIDE SEQUENCE</scope>
    <source>
        <strain evidence="1">NBRC 109515</strain>
    </source>
</reference>
<dbReference type="InterPro" id="IPR029055">
    <property type="entry name" value="Ntn_hydrolases_N"/>
</dbReference>
<dbReference type="AlphaFoldDB" id="A0A919RF30"/>
<name>A0A919RF30_9ACTN</name>
<dbReference type="EMBL" id="BOOW01000006">
    <property type="protein sequence ID" value="GII90594.1"/>
    <property type="molecule type" value="Genomic_DNA"/>
</dbReference>
<dbReference type="Proteomes" id="UP000606172">
    <property type="component" value="Unassembled WGS sequence"/>
</dbReference>
<dbReference type="SUPFAM" id="SSF56235">
    <property type="entry name" value="N-terminal nucleophile aminohydrolases (Ntn hydrolases)"/>
    <property type="match status" value="1"/>
</dbReference>
<gene>
    <name evidence="1" type="ORF">Ssi02_08250</name>
</gene>
<proteinExistence type="predicted"/>
<sequence>MTFSIVARDPVAGHLGAGIATARPCVGGRTLIARRGTALVVTQATVNTPLGVEIADALDDGDSPSAAFARGLAADPGRDRRQLLAVSMAHAPHAYTGSAVPDESGERTADHVAVAGNLLRSTAVLDGMIERFQAGTGDLVSRIIDALDGGDRAGGDARGRQSAAVLVYDPGGCPLADLRVDDAGDPVAALRYLHKAWDGCWGHYDRTGVFPPAEAYPHPLATGGGPR</sequence>
<dbReference type="Gene3D" id="3.60.20.10">
    <property type="entry name" value="Glutamine Phosphoribosylpyrophosphate, subunit 1, domain 1"/>
    <property type="match status" value="1"/>
</dbReference>
<accession>A0A919RF30</accession>
<protein>
    <submittedName>
        <fullName evidence="1">Pilus assembly protein</fullName>
    </submittedName>
</protein>
<organism evidence="1 2">
    <name type="scientific">Sinosporangium siamense</name>
    <dbReference type="NCBI Taxonomy" id="1367973"/>
    <lineage>
        <taxon>Bacteria</taxon>
        <taxon>Bacillati</taxon>
        <taxon>Actinomycetota</taxon>
        <taxon>Actinomycetes</taxon>
        <taxon>Streptosporangiales</taxon>
        <taxon>Streptosporangiaceae</taxon>
        <taxon>Sinosporangium</taxon>
    </lineage>
</organism>